<evidence type="ECO:0000313" key="2">
    <source>
        <dbReference type="Proteomes" id="UP000251960"/>
    </source>
</evidence>
<accession>A0A3L6EQX0</accession>
<protein>
    <submittedName>
        <fullName evidence="1">Uncharacterized protein</fullName>
    </submittedName>
</protein>
<sequence length="64" mass="7402">RTCLAWLHSTLEQLCSKNPGRSNSILEFEAFGKKIVITNQLQKCVFCVTRHVYPWFGCLYVYCG</sequence>
<gene>
    <name evidence="1" type="ORF">Zm00014a_006552</name>
</gene>
<organism evidence="1 2">
    <name type="scientific">Zea mays</name>
    <name type="common">Maize</name>
    <dbReference type="NCBI Taxonomy" id="4577"/>
    <lineage>
        <taxon>Eukaryota</taxon>
        <taxon>Viridiplantae</taxon>
        <taxon>Streptophyta</taxon>
        <taxon>Embryophyta</taxon>
        <taxon>Tracheophyta</taxon>
        <taxon>Spermatophyta</taxon>
        <taxon>Magnoliopsida</taxon>
        <taxon>Liliopsida</taxon>
        <taxon>Poales</taxon>
        <taxon>Poaceae</taxon>
        <taxon>PACMAD clade</taxon>
        <taxon>Panicoideae</taxon>
        <taxon>Andropogonodae</taxon>
        <taxon>Andropogoneae</taxon>
        <taxon>Tripsacinae</taxon>
        <taxon>Zea</taxon>
    </lineage>
</organism>
<comment type="caution">
    <text evidence="1">The sequence shown here is derived from an EMBL/GenBank/DDBJ whole genome shotgun (WGS) entry which is preliminary data.</text>
</comment>
<dbReference type="Proteomes" id="UP000251960">
    <property type="component" value="Chromosome 5"/>
</dbReference>
<proteinExistence type="predicted"/>
<dbReference type="AlphaFoldDB" id="A0A3L6EQX0"/>
<reference evidence="1 2" key="1">
    <citation type="journal article" date="2018" name="Nat. Genet.">
        <title>Extensive intraspecific gene order and gene structural variations between Mo17 and other maize genomes.</title>
        <authorList>
            <person name="Sun S."/>
            <person name="Zhou Y."/>
            <person name="Chen J."/>
            <person name="Shi J."/>
            <person name="Zhao H."/>
            <person name="Zhao H."/>
            <person name="Song W."/>
            <person name="Zhang M."/>
            <person name="Cui Y."/>
            <person name="Dong X."/>
            <person name="Liu H."/>
            <person name="Ma X."/>
            <person name="Jiao Y."/>
            <person name="Wang B."/>
            <person name="Wei X."/>
            <person name="Stein J.C."/>
            <person name="Glaubitz J.C."/>
            <person name="Lu F."/>
            <person name="Yu G."/>
            <person name="Liang C."/>
            <person name="Fengler K."/>
            <person name="Li B."/>
            <person name="Rafalski A."/>
            <person name="Schnable P.S."/>
            <person name="Ware D.H."/>
            <person name="Buckler E.S."/>
            <person name="Lai J."/>
        </authorList>
    </citation>
    <scope>NUCLEOTIDE SEQUENCE [LARGE SCALE GENOMIC DNA]</scope>
    <source>
        <strain evidence="2">cv. Missouri 17</strain>
        <tissue evidence="1">Seedling</tissue>
    </source>
</reference>
<feature type="non-terminal residue" evidence="1">
    <location>
        <position position="1"/>
    </location>
</feature>
<evidence type="ECO:0000313" key="1">
    <source>
        <dbReference type="EMBL" id="PWZ23474.1"/>
    </source>
</evidence>
<name>A0A3L6EQX0_MAIZE</name>
<dbReference type="EMBL" id="NCVQ01000006">
    <property type="protein sequence ID" value="PWZ23474.1"/>
    <property type="molecule type" value="Genomic_DNA"/>
</dbReference>